<gene>
    <name evidence="1" type="ORF">M427DRAFT_51844</name>
</gene>
<reference evidence="1 2" key="1">
    <citation type="journal article" date="2015" name="Genome Biol. Evol.">
        <title>Phylogenomic analyses indicate that early fungi evolved digesting cell walls of algal ancestors of land plants.</title>
        <authorList>
            <person name="Chang Y."/>
            <person name="Wang S."/>
            <person name="Sekimoto S."/>
            <person name="Aerts A.L."/>
            <person name="Choi C."/>
            <person name="Clum A."/>
            <person name="LaButti K.M."/>
            <person name="Lindquist E.A."/>
            <person name="Yee Ngan C."/>
            <person name="Ohm R.A."/>
            <person name="Salamov A.A."/>
            <person name="Grigoriev I.V."/>
            <person name="Spatafora J.W."/>
            <person name="Berbee M.L."/>
        </authorList>
    </citation>
    <scope>NUCLEOTIDE SEQUENCE [LARGE SCALE GENOMIC DNA]</scope>
    <source>
        <strain evidence="1 2">JEL478</strain>
    </source>
</reference>
<organism evidence="1 2">
    <name type="scientific">Gonapodya prolifera (strain JEL478)</name>
    <name type="common">Monoblepharis prolifera</name>
    <dbReference type="NCBI Taxonomy" id="1344416"/>
    <lineage>
        <taxon>Eukaryota</taxon>
        <taxon>Fungi</taxon>
        <taxon>Fungi incertae sedis</taxon>
        <taxon>Chytridiomycota</taxon>
        <taxon>Chytridiomycota incertae sedis</taxon>
        <taxon>Monoblepharidomycetes</taxon>
        <taxon>Monoblepharidales</taxon>
        <taxon>Gonapodyaceae</taxon>
        <taxon>Gonapodya</taxon>
    </lineage>
</organism>
<dbReference type="Proteomes" id="UP000070544">
    <property type="component" value="Unassembled WGS sequence"/>
</dbReference>
<dbReference type="OrthoDB" id="10030313at2759"/>
<evidence type="ECO:0000313" key="2">
    <source>
        <dbReference type="Proteomes" id="UP000070544"/>
    </source>
</evidence>
<sequence length="336" mass="37008">MKIGPAHPRTFRLSYARVTEHLDAPIANPLTHRSPNLVILAFDDREAMALALARPASEYEKTVSADKVRSAFVGINFPMDVLLNWWELRDRKRRKLLQPTSDFSNGQNSEGKASSYCGVTNDDAAHHFSPTPPERSLLAAITTEGRYEDWGSESLMTQSSVQYVVAFTSGDSSTLRHELAHAVFYLCPEYRTIAVTLWDDMASDRVSSVTGVRFGGAGRQLRQSVEKLFREWGYHGNNFVDEFQAYTVEDAAWFERSLNIGVRARAGGSNVRTAAVRGKAQRVNSGLANPIDTLDCISIIAAKLTESFDAAGGDVMVRSLGAMDGSGINPRASSRR</sequence>
<dbReference type="EMBL" id="KQ965734">
    <property type="protein sequence ID" value="KXS20888.1"/>
    <property type="molecule type" value="Genomic_DNA"/>
</dbReference>
<keyword evidence="2" id="KW-1185">Reference proteome</keyword>
<name>A0A139AVX7_GONPJ</name>
<evidence type="ECO:0000313" key="1">
    <source>
        <dbReference type="EMBL" id="KXS20888.1"/>
    </source>
</evidence>
<accession>A0A139AVX7</accession>
<dbReference type="AlphaFoldDB" id="A0A139AVX7"/>
<protein>
    <submittedName>
        <fullName evidence="1">Uncharacterized protein</fullName>
    </submittedName>
</protein>
<proteinExistence type="predicted"/>